<comment type="caution">
    <text evidence="2">The sequence shown here is derived from an EMBL/GenBank/DDBJ whole genome shotgun (WGS) entry which is preliminary data.</text>
</comment>
<dbReference type="EMBL" id="WWCX01000015">
    <property type="protein sequence ID" value="MYM94588.1"/>
    <property type="molecule type" value="Genomic_DNA"/>
</dbReference>
<dbReference type="Proteomes" id="UP000447355">
    <property type="component" value="Unassembled WGS sequence"/>
</dbReference>
<reference evidence="2" key="1">
    <citation type="submission" date="2019-12" db="EMBL/GenBank/DDBJ databases">
        <title>Novel species isolated from a subtropical stream in China.</title>
        <authorList>
            <person name="Lu H."/>
        </authorList>
    </citation>
    <scope>NUCLEOTIDE SEQUENCE [LARGE SCALE GENOMIC DNA]</scope>
    <source>
        <strain evidence="2">FT81W</strain>
    </source>
</reference>
<dbReference type="RefSeq" id="WP_161083756.1">
    <property type="nucleotide sequence ID" value="NZ_WWCX01000015.1"/>
</dbReference>
<keyword evidence="1" id="KW-0732">Signal</keyword>
<sequence>MKNKFKSRFLYAVCAIAMASNAISAPVEGTGKPFSVLGEQLQHAIPKGWKLAWMEGQPNGEYFVEYLPEAEDINSWREGYLAIRRLPSPNAAAMAQIEKSGAKLADVALFQFMKGAAQRCGGHHQAMSQRTDASNGVYLAVSGGYCDKYGSAAPFGEGSLIAYAQGKDYVFQIQYGWRPKSEADQKTNLPWHIAPETARQYMEAIKASSLCGGSGQAACPPMAGAKE</sequence>
<dbReference type="AlphaFoldDB" id="A0A845GN65"/>
<name>A0A845GN65_9BURK</name>
<accession>A0A845GN65</accession>
<protein>
    <submittedName>
        <fullName evidence="2">Uncharacterized protein</fullName>
    </submittedName>
</protein>
<organism evidence="2 3">
    <name type="scientific">Duganella vulcania</name>
    <dbReference type="NCBI Taxonomy" id="2692166"/>
    <lineage>
        <taxon>Bacteria</taxon>
        <taxon>Pseudomonadati</taxon>
        <taxon>Pseudomonadota</taxon>
        <taxon>Betaproteobacteria</taxon>
        <taxon>Burkholderiales</taxon>
        <taxon>Oxalobacteraceae</taxon>
        <taxon>Telluria group</taxon>
        <taxon>Duganella</taxon>
    </lineage>
</organism>
<proteinExistence type="predicted"/>
<feature type="signal peptide" evidence="1">
    <location>
        <begin position="1"/>
        <end position="24"/>
    </location>
</feature>
<gene>
    <name evidence="2" type="ORF">GTP90_12025</name>
</gene>
<evidence type="ECO:0000313" key="3">
    <source>
        <dbReference type="Proteomes" id="UP000447355"/>
    </source>
</evidence>
<evidence type="ECO:0000313" key="2">
    <source>
        <dbReference type="EMBL" id="MYM94588.1"/>
    </source>
</evidence>
<feature type="chain" id="PRO_5032960452" evidence="1">
    <location>
        <begin position="25"/>
        <end position="227"/>
    </location>
</feature>
<evidence type="ECO:0000256" key="1">
    <source>
        <dbReference type="SAM" id="SignalP"/>
    </source>
</evidence>